<sequence length="238" mass="25601">ESVDLGRMADWRLPAGEVSAAGSGGNPGEGSGGGKGGLGGERAAKQLKTKGGERGAGSRQGRGDEQIDLVEAVITLQKMGLRQDQRSRELEHMLCQFFLLGKMNPVSQAGLQAGLKYNKEDGAKEVLGKYKVLINSGAGRAALTELFGCFRVKEAYSEDGTDEKNIKVKITYQVNPAADLEKVAMTTKFVMDTMPSPQTFRRAMHATFLEQGGVEAEGPAPKDELTRVTERQLKALQQ</sequence>
<evidence type="ECO:0000313" key="3">
    <source>
        <dbReference type="Proteomes" id="UP001189429"/>
    </source>
</evidence>
<organism evidence="2 3">
    <name type="scientific">Prorocentrum cordatum</name>
    <dbReference type="NCBI Taxonomy" id="2364126"/>
    <lineage>
        <taxon>Eukaryota</taxon>
        <taxon>Sar</taxon>
        <taxon>Alveolata</taxon>
        <taxon>Dinophyceae</taxon>
        <taxon>Prorocentrales</taxon>
        <taxon>Prorocentraceae</taxon>
        <taxon>Prorocentrum</taxon>
    </lineage>
</organism>
<feature type="non-terminal residue" evidence="2">
    <location>
        <position position="238"/>
    </location>
</feature>
<name>A0ABN9V370_9DINO</name>
<protein>
    <submittedName>
        <fullName evidence="2">Uncharacterized protein</fullName>
    </submittedName>
</protein>
<accession>A0ABN9V370</accession>
<keyword evidence="3" id="KW-1185">Reference proteome</keyword>
<evidence type="ECO:0000313" key="2">
    <source>
        <dbReference type="EMBL" id="CAK0867226.1"/>
    </source>
</evidence>
<feature type="compositionally biased region" description="Gly residues" evidence="1">
    <location>
        <begin position="22"/>
        <end position="40"/>
    </location>
</feature>
<evidence type="ECO:0000256" key="1">
    <source>
        <dbReference type="SAM" id="MobiDB-lite"/>
    </source>
</evidence>
<dbReference type="EMBL" id="CAUYUJ010016620">
    <property type="protein sequence ID" value="CAK0867226.1"/>
    <property type="molecule type" value="Genomic_DNA"/>
</dbReference>
<comment type="caution">
    <text evidence="2">The sequence shown here is derived from an EMBL/GenBank/DDBJ whole genome shotgun (WGS) entry which is preliminary data.</text>
</comment>
<proteinExistence type="predicted"/>
<feature type="region of interest" description="Disordered" evidence="1">
    <location>
        <begin position="1"/>
        <end position="63"/>
    </location>
</feature>
<reference evidence="2" key="1">
    <citation type="submission" date="2023-10" db="EMBL/GenBank/DDBJ databases">
        <authorList>
            <person name="Chen Y."/>
            <person name="Shah S."/>
            <person name="Dougan E. K."/>
            <person name="Thang M."/>
            <person name="Chan C."/>
        </authorList>
    </citation>
    <scope>NUCLEOTIDE SEQUENCE [LARGE SCALE GENOMIC DNA]</scope>
</reference>
<feature type="non-terminal residue" evidence="2">
    <location>
        <position position="1"/>
    </location>
</feature>
<dbReference type="Proteomes" id="UP001189429">
    <property type="component" value="Unassembled WGS sequence"/>
</dbReference>
<gene>
    <name evidence="2" type="ORF">PCOR1329_LOCUS54219</name>
</gene>